<evidence type="ECO:0000313" key="5">
    <source>
        <dbReference type="Proteomes" id="UP000271098"/>
    </source>
</evidence>
<feature type="domain" description="CUB" evidence="3">
    <location>
        <begin position="22"/>
        <end position="98"/>
    </location>
</feature>
<dbReference type="PROSITE" id="PS01180">
    <property type="entry name" value="CUB"/>
    <property type="match status" value="1"/>
</dbReference>
<keyword evidence="1" id="KW-1015">Disulfide bond</keyword>
<evidence type="ECO:0000313" key="6">
    <source>
        <dbReference type="WBParaSite" id="GPUH_0000527401-mRNA-1"/>
    </source>
</evidence>
<evidence type="ECO:0000313" key="4">
    <source>
        <dbReference type="EMBL" id="VDK49950.1"/>
    </source>
</evidence>
<evidence type="ECO:0000256" key="1">
    <source>
        <dbReference type="ARBA" id="ARBA00023157"/>
    </source>
</evidence>
<sequence>FRNETIAYDPGNGGSRPQTCKCRSANFGIDVPSGDLKSPGYPVGYCNNLNCKYEIEAVPGRSIHLSIVSFETEQRHDYLEIQQTFVFANAQHSARIAT</sequence>
<keyword evidence="5" id="KW-1185">Reference proteome</keyword>
<organism evidence="6">
    <name type="scientific">Gongylonema pulchrum</name>
    <dbReference type="NCBI Taxonomy" id="637853"/>
    <lineage>
        <taxon>Eukaryota</taxon>
        <taxon>Metazoa</taxon>
        <taxon>Ecdysozoa</taxon>
        <taxon>Nematoda</taxon>
        <taxon>Chromadorea</taxon>
        <taxon>Rhabditida</taxon>
        <taxon>Spirurina</taxon>
        <taxon>Spiruromorpha</taxon>
        <taxon>Spiruroidea</taxon>
        <taxon>Gongylonematidae</taxon>
        <taxon>Gongylonema</taxon>
    </lineage>
</organism>
<protein>
    <submittedName>
        <fullName evidence="6">CUB domain-containing protein</fullName>
    </submittedName>
</protein>
<name>A0A183D976_9BILA</name>
<dbReference type="AlphaFoldDB" id="A0A183D976"/>
<dbReference type="PANTHER" id="PTHR24255">
    <property type="entry name" value="COMPLEMENT COMPONENT 1, S SUBCOMPONENT-RELATED"/>
    <property type="match status" value="1"/>
</dbReference>
<evidence type="ECO:0000256" key="2">
    <source>
        <dbReference type="PROSITE-ProRule" id="PRU00059"/>
    </source>
</evidence>
<reference evidence="4 5" key="2">
    <citation type="submission" date="2018-11" db="EMBL/GenBank/DDBJ databases">
        <authorList>
            <consortium name="Pathogen Informatics"/>
        </authorList>
    </citation>
    <scope>NUCLEOTIDE SEQUENCE [LARGE SCALE GENOMIC DNA]</scope>
</reference>
<dbReference type="CDD" id="cd00041">
    <property type="entry name" value="CUB"/>
    <property type="match status" value="1"/>
</dbReference>
<dbReference type="Pfam" id="PF00431">
    <property type="entry name" value="CUB"/>
    <property type="match status" value="1"/>
</dbReference>
<dbReference type="WBParaSite" id="GPUH_0000527401-mRNA-1">
    <property type="protein sequence ID" value="GPUH_0000527401-mRNA-1"/>
    <property type="gene ID" value="GPUH_0000527401"/>
</dbReference>
<dbReference type="SUPFAM" id="SSF49854">
    <property type="entry name" value="Spermadhesin, CUB domain"/>
    <property type="match status" value="1"/>
</dbReference>
<evidence type="ECO:0000259" key="3">
    <source>
        <dbReference type="PROSITE" id="PS01180"/>
    </source>
</evidence>
<proteinExistence type="predicted"/>
<dbReference type="GO" id="GO:0005615">
    <property type="term" value="C:extracellular space"/>
    <property type="evidence" value="ECO:0007669"/>
    <property type="project" value="TreeGrafter"/>
</dbReference>
<dbReference type="InterPro" id="IPR000859">
    <property type="entry name" value="CUB_dom"/>
</dbReference>
<accession>A0A183D976</accession>
<dbReference type="Gene3D" id="2.60.120.290">
    <property type="entry name" value="Spermadhesin, CUB domain"/>
    <property type="match status" value="1"/>
</dbReference>
<gene>
    <name evidence="4" type="ORF">GPUH_LOCUS5266</name>
</gene>
<comment type="caution">
    <text evidence="2">Lacks conserved residue(s) required for the propagation of feature annotation.</text>
</comment>
<dbReference type="OrthoDB" id="5795793at2759"/>
<dbReference type="PANTHER" id="PTHR24255:SF31">
    <property type="entry name" value="CUBILIN-LIKE PROTEIN"/>
    <property type="match status" value="1"/>
</dbReference>
<reference evidence="6" key="1">
    <citation type="submission" date="2016-06" db="UniProtKB">
        <authorList>
            <consortium name="WormBaseParasite"/>
        </authorList>
    </citation>
    <scope>IDENTIFICATION</scope>
</reference>
<dbReference type="EMBL" id="UYRT01010910">
    <property type="protein sequence ID" value="VDK49950.1"/>
    <property type="molecule type" value="Genomic_DNA"/>
</dbReference>
<dbReference type="GO" id="GO:0004252">
    <property type="term" value="F:serine-type endopeptidase activity"/>
    <property type="evidence" value="ECO:0007669"/>
    <property type="project" value="TreeGrafter"/>
</dbReference>
<dbReference type="InterPro" id="IPR035914">
    <property type="entry name" value="Sperma_CUB_dom_sf"/>
</dbReference>
<dbReference type="Proteomes" id="UP000271098">
    <property type="component" value="Unassembled WGS sequence"/>
</dbReference>